<reference evidence="1" key="1">
    <citation type="submission" date="2021-06" db="EMBL/GenBank/DDBJ databases">
        <authorList>
            <person name="Ellington A.J."/>
            <person name="Bryan N.C."/>
            <person name="Christner B.C."/>
            <person name="Reisch C.R."/>
        </authorList>
    </citation>
    <scope>NUCLEOTIDE SEQUENCE</scope>
    <source>
        <strain evidence="1">L6-1</strain>
    </source>
</reference>
<proteinExistence type="predicted"/>
<dbReference type="Proteomes" id="UP000681794">
    <property type="component" value="Chromosome"/>
</dbReference>
<organism evidence="1 2">
    <name type="scientific">Curtobacterium aetherium</name>
    <dbReference type="NCBI Taxonomy" id="2841594"/>
    <lineage>
        <taxon>Bacteria</taxon>
        <taxon>Bacillati</taxon>
        <taxon>Actinomycetota</taxon>
        <taxon>Actinomycetes</taxon>
        <taxon>Micrococcales</taxon>
        <taxon>Microbacteriaceae</taxon>
        <taxon>Curtobacterium</taxon>
    </lineage>
</organism>
<name>A0ACD1E2K9_9MICO</name>
<gene>
    <name evidence="1" type="ORF">KM842_12545</name>
</gene>
<accession>A0ACD1E2K9</accession>
<protein>
    <submittedName>
        <fullName evidence="1">3-beta hydroxysteroid dehydrogenase</fullName>
    </submittedName>
</protein>
<sequence>MRVAVVGGGVSGAAIVRALRVHGCEVAQHSRATGFDVLRDDAVSALAGADVVVEATGVATTSSRRATDFFTRSTRSLGAAAGQLGAHHVLLSIVNCTHSEVQGYGYFAGKTAQERLARQISPRLTIVRSTQWFEFARQNLRRMAVGPFALVPAMTIAPIALDAVATALADVAVAGPEAPEIELAGPETLTLWEMTQALPERGTVPVPLPVPGSLGRAFRRGALLPAADVRVRGPRFADWLARVEGTADSSTLG</sequence>
<evidence type="ECO:0000313" key="2">
    <source>
        <dbReference type="Proteomes" id="UP000681794"/>
    </source>
</evidence>
<evidence type="ECO:0000313" key="1">
    <source>
        <dbReference type="EMBL" id="QWS33071.1"/>
    </source>
</evidence>
<keyword evidence="2" id="KW-1185">Reference proteome</keyword>
<dbReference type="EMBL" id="CP076544">
    <property type="protein sequence ID" value="QWS33071.1"/>
    <property type="molecule type" value="Genomic_DNA"/>
</dbReference>